<dbReference type="KEGG" id="dbr:Deba_1850"/>
<name>E1QI22_DESB2</name>
<dbReference type="RefSeq" id="WP_013258656.1">
    <property type="nucleotide sequence ID" value="NC_014365.1"/>
</dbReference>
<dbReference type="STRING" id="644282.Deba_1850"/>
<dbReference type="OrthoDB" id="5420531at2"/>
<dbReference type="EMBL" id="CP002085">
    <property type="protein sequence ID" value="ADK85215.1"/>
    <property type="molecule type" value="Genomic_DNA"/>
</dbReference>
<organism evidence="1 2">
    <name type="scientific">Desulfarculus baarsii (strain ATCC 33931 / DSM 2075 / LMG 7858 / VKM B-1802 / 2st14)</name>
    <dbReference type="NCBI Taxonomy" id="644282"/>
    <lineage>
        <taxon>Bacteria</taxon>
        <taxon>Pseudomonadati</taxon>
        <taxon>Thermodesulfobacteriota</taxon>
        <taxon>Desulfarculia</taxon>
        <taxon>Desulfarculales</taxon>
        <taxon>Desulfarculaceae</taxon>
        <taxon>Desulfarculus</taxon>
    </lineage>
</organism>
<gene>
    <name evidence="1" type="ordered locus">Deba_1850</name>
</gene>
<proteinExistence type="predicted"/>
<accession>E1QI22</accession>
<evidence type="ECO:0000313" key="2">
    <source>
        <dbReference type="Proteomes" id="UP000009047"/>
    </source>
</evidence>
<sequence length="149" mass="15870">MLKVDNNLFFANAVTGKDRAEQPVSGQAASFAQYLQSAVEEQSSVQAGDVSGLDCPPCDDRGDTRDAILGLAGELLENIESFASALGDVNRSLKDVEPMVGQMQTLAERLNALNDDGALTADSELKGLLSDVISQAQAEVMKFRRGDYA</sequence>
<dbReference type="Proteomes" id="UP000009047">
    <property type="component" value="Chromosome"/>
</dbReference>
<reference evidence="1 2" key="1">
    <citation type="journal article" date="2010" name="Stand. Genomic Sci.">
        <title>Complete genome sequence of Desulfarculus baarsii type strain (2st14).</title>
        <authorList>
            <person name="Sun H."/>
            <person name="Spring S."/>
            <person name="Lapidus A."/>
            <person name="Davenport K."/>
            <person name="Del Rio T.G."/>
            <person name="Tice H."/>
            <person name="Nolan M."/>
            <person name="Copeland A."/>
            <person name="Cheng J.F."/>
            <person name="Lucas S."/>
            <person name="Tapia R."/>
            <person name="Goodwin L."/>
            <person name="Pitluck S."/>
            <person name="Ivanova N."/>
            <person name="Pagani I."/>
            <person name="Mavromatis K."/>
            <person name="Ovchinnikova G."/>
            <person name="Pati A."/>
            <person name="Chen A."/>
            <person name="Palaniappan K."/>
            <person name="Hauser L."/>
            <person name="Chang Y.J."/>
            <person name="Jeffries C.D."/>
            <person name="Detter J.C."/>
            <person name="Han C."/>
            <person name="Rohde M."/>
            <person name="Brambilla E."/>
            <person name="Goker M."/>
            <person name="Woyke T."/>
            <person name="Bristow J."/>
            <person name="Eisen J.A."/>
            <person name="Markowitz V."/>
            <person name="Hugenholtz P."/>
            <person name="Kyrpides N.C."/>
            <person name="Klenk H.P."/>
            <person name="Land M."/>
        </authorList>
    </citation>
    <scope>NUCLEOTIDE SEQUENCE [LARGE SCALE GENOMIC DNA]</scope>
    <source>
        <strain evidence="2">ATCC 33931 / DSM 2075 / LMG 7858 / VKM B-1802 / 2st14</strain>
    </source>
</reference>
<dbReference type="AlphaFoldDB" id="E1QI22"/>
<dbReference type="HOGENOM" id="CLU_1746677_0_0_7"/>
<evidence type="ECO:0000313" key="1">
    <source>
        <dbReference type="EMBL" id="ADK85215.1"/>
    </source>
</evidence>
<protein>
    <submittedName>
        <fullName evidence="1">Uncharacterized protein</fullName>
    </submittedName>
</protein>
<keyword evidence="2" id="KW-1185">Reference proteome</keyword>